<gene>
    <name evidence="2" type="ORF">D7X96_08295</name>
</gene>
<dbReference type="EMBL" id="RAWM01000015">
    <property type="protein sequence ID" value="RKH71500.1"/>
    <property type="molecule type" value="Genomic_DNA"/>
</dbReference>
<organism evidence="2 3">
    <name type="scientific">Corallococcus interemptor</name>
    <dbReference type="NCBI Taxonomy" id="2316720"/>
    <lineage>
        <taxon>Bacteria</taxon>
        <taxon>Pseudomonadati</taxon>
        <taxon>Myxococcota</taxon>
        <taxon>Myxococcia</taxon>
        <taxon>Myxococcales</taxon>
        <taxon>Cystobacterineae</taxon>
        <taxon>Myxococcaceae</taxon>
        <taxon>Corallococcus</taxon>
    </lineage>
</organism>
<proteinExistence type="predicted"/>
<dbReference type="Proteomes" id="UP000282656">
    <property type="component" value="Unassembled WGS sequence"/>
</dbReference>
<comment type="caution">
    <text evidence="2">The sequence shown here is derived from an EMBL/GenBank/DDBJ whole genome shotgun (WGS) entry which is preliminary data.</text>
</comment>
<protein>
    <submittedName>
        <fullName evidence="2">Uncharacterized protein</fullName>
    </submittedName>
</protein>
<dbReference type="AlphaFoldDB" id="A0A3A8QX35"/>
<reference evidence="3" key="1">
    <citation type="submission" date="2018-09" db="EMBL/GenBank/DDBJ databases">
        <authorList>
            <person name="Livingstone P.G."/>
            <person name="Whitworth D.E."/>
        </authorList>
    </citation>
    <scope>NUCLEOTIDE SEQUENCE [LARGE SCALE GENOMIC DNA]</scope>
    <source>
        <strain evidence="3">AB047A</strain>
    </source>
</reference>
<name>A0A3A8QX35_9BACT</name>
<feature type="compositionally biased region" description="Low complexity" evidence="1">
    <location>
        <begin position="26"/>
        <end position="47"/>
    </location>
</feature>
<evidence type="ECO:0000313" key="3">
    <source>
        <dbReference type="Proteomes" id="UP000282656"/>
    </source>
</evidence>
<feature type="compositionally biased region" description="Polar residues" evidence="1">
    <location>
        <begin position="49"/>
        <end position="61"/>
    </location>
</feature>
<evidence type="ECO:0000256" key="1">
    <source>
        <dbReference type="SAM" id="MobiDB-lite"/>
    </source>
</evidence>
<sequence>MTASRIGLETARCSSMSDIHSPSMARRQSVSSVDSRSSTLSCSSRESSQMEAQSSRTSGSKSMRPMSERMTWASSSSAGAETVTRR</sequence>
<evidence type="ECO:0000313" key="2">
    <source>
        <dbReference type="EMBL" id="RKH71500.1"/>
    </source>
</evidence>
<feature type="region of interest" description="Disordered" evidence="1">
    <location>
        <begin position="1"/>
        <end position="86"/>
    </location>
</feature>
<keyword evidence="3" id="KW-1185">Reference proteome</keyword>
<accession>A0A3A8QX35</accession>